<accession>A0A086YAQ5</accession>
<gene>
    <name evidence="1" type="ORF">CN97_10110</name>
</gene>
<comment type="caution">
    <text evidence="1">The sequence shown here is derived from an EMBL/GenBank/DDBJ whole genome shotgun (WGS) entry which is preliminary data.</text>
</comment>
<evidence type="ECO:0000313" key="1">
    <source>
        <dbReference type="EMBL" id="KFI31355.1"/>
    </source>
</evidence>
<name>A0A086YAQ5_9RHOB</name>
<dbReference type="OrthoDB" id="7866398at2"/>
<sequence length="61" mass="6978">MLLKVAIFFLAAIVLLGFLGQMRWFRPSRKRQPPQISKPQRCGDCGTWLIGRKTCPCKDKA</sequence>
<dbReference type="EMBL" id="JGYG01000002">
    <property type="protein sequence ID" value="KFI31355.1"/>
    <property type="molecule type" value="Genomic_DNA"/>
</dbReference>
<evidence type="ECO:0000313" key="2">
    <source>
        <dbReference type="Proteomes" id="UP000028826"/>
    </source>
</evidence>
<dbReference type="STRING" id="195105.CN97_10110"/>
<organism evidence="1 2">
    <name type="scientific">Haematobacter massiliensis</name>
    <dbReference type="NCBI Taxonomy" id="195105"/>
    <lineage>
        <taxon>Bacteria</taxon>
        <taxon>Pseudomonadati</taxon>
        <taxon>Pseudomonadota</taxon>
        <taxon>Alphaproteobacteria</taxon>
        <taxon>Rhodobacterales</taxon>
        <taxon>Paracoccaceae</taxon>
        <taxon>Haematobacter</taxon>
    </lineage>
</organism>
<dbReference type="Proteomes" id="UP000028826">
    <property type="component" value="Unassembled WGS sequence"/>
</dbReference>
<dbReference type="RefSeq" id="WP_035707834.1">
    <property type="nucleotide sequence ID" value="NZ_CAMIFG010000003.1"/>
</dbReference>
<proteinExistence type="predicted"/>
<reference evidence="1 2" key="1">
    <citation type="submission" date="2014-03" db="EMBL/GenBank/DDBJ databases">
        <title>Genome of Haematobacter massiliensis CCUG 47968.</title>
        <authorList>
            <person name="Wang D."/>
            <person name="Wang G."/>
        </authorList>
    </citation>
    <scope>NUCLEOTIDE SEQUENCE [LARGE SCALE GENOMIC DNA]</scope>
    <source>
        <strain evidence="1 2">CCUG 47968</strain>
    </source>
</reference>
<keyword evidence="2" id="KW-1185">Reference proteome</keyword>
<dbReference type="AlphaFoldDB" id="A0A086YAQ5"/>
<protein>
    <submittedName>
        <fullName evidence="1">Short-chain dehydrogenase</fullName>
    </submittedName>
</protein>